<evidence type="ECO:0000256" key="7">
    <source>
        <dbReference type="ARBA" id="ARBA00022729"/>
    </source>
</evidence>
<keyword evidence="7" id="KW-0732">Signal</keyword>
<evidence type="ECO:0000256" key="4">
    <source>
        <dbReference type="ARBA" id="ARBA00022670"/>
    </source>
</evidence>
<keyword evidence="18" id="KW-1185">Reference proteome</keyword>
<keyword evidence="5" id="KW-0646">Protease inhibitor</keyword>
<evidence type="ECO:0000256" key="3">
    <source>
        <dbReference type="ARBA" id="ARBA00022554"/>
    </source>
</evidence>
<dbReference type="InterPro" id="IPR013128">
    <property type="entry name" value="Peptidase_C1A"/>
</dbReference>
<dbReference type="Pfam" id="PF08246">
    <property type="entry name" value="Inhibitor_I29"/>
    <property type="match status" value="1"/>
</dbReference>
<evidence type="ECO:0000256" key="12">
    <source>
        <dbReference type="ARBA" id="ARBA00023180"/>
    </source>
</evidence>
<comment type="caution">
    <text evidence="17">The sequence shown here is derived from an EMBL/GenBank/DDBJ whole genome shotgun (WGS) entry which is preliminary data.</text>
</comment>
<reference evidence="17" key="1">
    <citation type="submission" date="2020-10" db="EMBL/GenBank/DDBJ databases">
        <title>Chromosome-scale genome assembly of the Allis shad, Alosa alosa.</title>
        <authorList>
            <person name="Margot Z."/>
            <person name="Christophe K."/>
            <person name="Cabau C."/>
            <person name="Louis A."/>
            <person name="Berthelot C."/>
            <person name="Parey E."/>
            <person name="Roest Crollius H."/>
            <person name="Montfort J."/>
            <person name="Robinson-Rechavi M."/>
            <person name="Bucao C."/>
            <person name="Bouchez O."/>
            <person name="Gislard M."/>
            <person name="Lluch J."/>
            <person name="Milhes M."/>
            <person name="Lampietro C."/>
            <person name="Lopez Roques C."/>
            <person name="Donnadieu C."/>
            <person name="Braasch I."/>
            <person name="Desvignes T."/>
            <person name="Postlethwait J."/>
            <person name="Bobe J."/>
            <person name="Guiguen Y."/>
        </authorList>
    </citation>
    <scope>NUCLEOTIDE SEQUENCE</scope>
    <source>
        <strain evidence="17">M-15738</strain>
        <tissue evidence="17">Blood</tissue>
    </source>
</reference>
<comment type="subcellular location">
    <subcellularLocation>
        <location evidence="1">Vacuole</location>
    </subcellularLocation>
</comment>
<accession>A0AAV6GB44</accession>
<keyword evidence="11" id="KW-1015">Disulfide bond</keyword>
<dbReference type="Pfam" id="PF00112">
    <property type="entry name" value="Peptidase_C1"/>
    <property type="match status" value="1"/>
</dbReference>
<keyword evidence="10" id="KW-0865">Zymogen</keyword>
<proteinExistence type="inferred from homology"/>
<evidence type="ECO:0000256" key="14">
    <source>
        <dbReference type="ARBA" id="ARBA00074892"/>
    </source>
</evidence>
<dbReference type="GO" id="GO:0004869">
    <property type="term" value="F:cysteine-type endopeptidase inhibitor activity"/>
    <property type="evidence" value="ECO:0007669"/>
    <property type="project" value="UniProtKB-KW"/>
</dbReference>
<evidence type="ECO:0000259" key="16">
    <source>
        <dbReference type="SMART" id="SM00848"/>
    </source>
</evidence>
<dbReference type="AlphaFoldDB" id="A0AAV6GB44"/>
<dbReference type="CDD" id="cd02248">
    <property type="entry name" value="Peptidase_C1A"/>
    <property type="match status" value="1"/>
</dbReference>
<evidence type="ECO:0000256" key="1">
    <source>
        <dbReference type="ARBA" id="ARBA00004116"/>
    </source>
</evidence>
<comment type="similarity">
    <text evidence="2">Belongs to the peptidase C1 family.</text>
</comment>
<sequence length="350" mass="39023">MFRDLMMRQECLKSPSTVITHQNLKVSPRMILCGSVLLVVGSVLVHATHNPALDTAWEDWKSTHQREYFILGEEAIRRSIWEKNMQLIEVHNQEYEMGIHSYELGMNHLGDMTREEVAEKMMGFRPDMQAESNNTFVPESGPVPTSIDHRKNGRVTPVRQQGSCGSCWAFSAAGALEGQLKMKGKDLVDLSPQNLVDCVGQDTGCNGGWMVYAFDYAHRNGIASENAYPYTGRDERCAYSNSMKAFECTGFKEIHGSETDLAAAVAQVGPVAVAVDAGQQTFHFYKRGVYSDPACDPRRLNHAILAVGYNRRAWIVKNSWGKSWGNKGYINIQRGNNMCGIANMASFPVV</sequence>
<evidence type="ECO:0000256" key="8">
    <source>
        <dbReference type="ARBA" id="ARBA00022801"/>
    </source>
</evidence>
<evidence type="ECO:0000313" key="18">
    <source>
        <dbReference type="Proteomes" id="UP000823561"/>
    </source>
</evidence>
<dbReference type="FunFam" id="3.90.70.10:FF:000006">
    <property type="entry name" value="Cathepsin S"/>
    <property type="match status" value="1"/>
</dbReference>
<evidence type="ECO:0000259" key="15">
    <source>
        <dbReference type="SMART" id="SM00645"/>
    </source>
</evidence>
<dbReference type="SMART" id="SM00645">
    <property type="entry name" value="Pept_C1"/>
    <property type="match status" value="1"/>
</dbReference>
<organism evidence="17 18">
    <name type="scientific">Alosa alosa</name>
    <name type="common">allis shad</name>
    <dbReference type="NCBI Taxonomy" id="278164"/>
    <lineage>
        <taxon>Eukaryota</taxon>
        <taxon>Metazoa</taxon>
        <taxon>Chordata</taxon>
        <taxon>Craniata</taxon>
        <taxon>Vertebrata</taxon>
        <taxon>Euteleostomi</taxon>
        <taxon>Actinopterygii</taxon>
        <taxon>Neopterygii</taxon>
        <taxon>Teleostei</taxon>
        <taxon>Clupei</taxon>
        <taxon>Clupeiformes</taxon>
        <taxon>Clupeoidei</taxon>
        <taxon>Clupeidae</taxon>
        <taxon>Alosa</taxon>
    </lineage>
</organism>
<dbReference type="FunFam" id="1.10.287.2250:FF:000003">
    <property type="entry name" value="Cathepsin L"/>
    <property type="match status" value="1"/>
</dbReference>
<evidence type="ECO:0000256" key="9">
    <source>
        <dbReference type="ARBA" id="ARBA00022807"/>
    </source>
</evidence>
<dbReference type="GO" id="GO:0005615">
    <property type="term" value="C:extracellular space"/>
    <property type="evidence" value="ECO:0007669"/>
    <property type="project" value="UniProtKB-ARBA"/>
</dbReference>
<dbReference type="EMBL" id="JADWDJ010000013">
    <property type="protein sequence ID" value="KAG5271096.1"/>
    <property type="molecule type" value="Genomic_DNA"/>
</dbReference>
<keyword evidence="3" id="KW-0926">Vacuole</keyword>
<dbReference type="InterPro" id="IPR038765">
    <property type="entry name" value="Papain-like_cys_pep_sf"/>
</dbReference>
<evidence type="ECO:0000256" key="2">
    <source>
        <dbReference type="ARBA" id="ARBA00008455"/>
    </source>
</evidence>
<evidence type="ECO:0000313" key="17">
    <source>
        <dbReference type="EMBL" id="KAG5271096.1"/>
    </source>
</evidence>
<dbReference type="GO" id="GO:0005773">
    <property type="term" value="C:vacuole"/>
    <property type="evidence" value="ECO:0007669"/>
    <property type="project" value="UniProtKB-SubCell"/>
</dbReference>
<feature type="domain" description="Cathepsin propeptide inhibitor" evidence="16">
    <location>
        <begin position="57"/>
        <end position="117"/>
    </location>
</feature>
<dbReference type="SMART" id="SM00848">
    <property type="entry name" value="Inhibitor_I29"/>
    <property type="match status" value="1"/>
</dbReference>
<name>A0AAV6GB44_9TELE</name>
<dbReference type="PANTHER" id="PTHR12411">
    <property type="entry name" value="CYSTEINE PROTEASE FAMILY C1-RELATED"/>
    <property type="match status" value="1"/>
</dbReference>
<dbReference type="PROSITE" id="PS00139">
    <property type="entry name" value="THIOL_PROTEASE_CYS"/>
    <property type="match status" value="1"/>
</dbReference>
<keyword evidence="4" id="KW-0645">Protease</keyword>
<dbReference type="InterPro" id="IPR013201">
    <property type="entry name" value="Prot_inhib_I29"/>
</dbReference>
<dbReference type="Proteomes" id="UP000823561">
    <property type="component" value="Chromosome 13"/>
</dbReference>
<evidence type="ECO:0000256" key="10">
    <source>
        <dbReference type="ARBA" id="ARBA00023145"/>
    </source>
</evidence>
<comment type="function">
    <text evidence="13">Inhibits papain and ficin (cysteine proteinases) but not trypsin (a serine proteinase).</text>
</comment>
<dbReference type="SUPFAM" id="SSF54001">
    <property type="entry name" value="Cysteine proteinases"/>
    <property type="match status" value="1"/>
</dbReference>
<dbReference type="PRINTS" id="PR00705">
    <property type="entry name" value="PAPAIN"/>
</dbReference>
<feature type="domain" description="Peptidase C1A papain C-terminal" evidence="15">
    <location>
        <begin position="143"/>
        <end position="349"/>
    </location>
</feature>
<evidence type="ECO:0000256" key="6">
    <source>
        <dbReference type="ARBA" id="ARBA00022704"/>
    </source>
</evidence>
<keyword evidence="12" id="KW-0325">Glycoprotein</keyword>
<evidence type="ECO:0000256" key="13">
    <source>
        <dbReference type="ARBA" id="ARBA00053917"/>
    </source>
</evidence>
<dbReference type="InterPro" id="IPR025660">
    <property type="entry name" value="Pept_his_AS"/>
</dbReference>
<dbReference type="GO" id="GO:0008234">
    <property type="term" value="F:cysteine-type peptidase activity"/>
    <property type="evidence" value="ECO:0007669"/>
    <property type="project" value="UniProtKB-KW"/>
</dbReference>
<evidence type="ECO:0000256" key="11">
    <source>
        <dbReference type="ARBA" id="ARBA00023157"/>
    </source>
</evidence>
<dbReference type="Gene3D" id="3.90.70.10">
    <property type="entry name" value="Cysteine proteinases"/>
    <property type="match status" value="1"/>
</dbReference>
<keyword evidence="6" id="KW-0789">Thiol protease inhibitor</keyword>
<protein>
    <recommendedName>
        <fullName evidence="14">Cystein proteinase inhibitor protein salarin</fullName>
    </recommendedName>
</protein>
<dbReference type="PROSITE" id="PS00639">
    <property type="entry name" value="THIOL_PROTEASE_HIS"/>
    <property type="match status" value="1"/>
</dbReference>
<keyword evidence="9" id="KW-0788">Thiol protease</keyword>
<dbReference type="InterPro" id="IPR000668">
    <property type="entry name" value="Peptidase_C1A_C"/>
</dbReference>
<gene>
    <name evidence="17" type="ORF">AALO_G00175840</name>
</gene>
<evidence type="ECO:0000256" key="5">
    <source>
        <dbReference type="ARBA" id="ARBA00022690"/>
    </source>
</evidence>
<dbReference type="InterPro" id="IPR000169">
    <property type="entry name" value="Pept_cys_AS"/>
</dbReference>
<dbReference type="InterPro" id="IPR039417">
    <property type="entry name" value="Peptidase_C1A_papain-like"/>
</dbReference>
<dbReference type="GO" id="GO:0006508">
    <property type="term" value="P:proteolysis"/>
    <property type="evidence" value="ECO:0007669"/>
    <property type="project" value="UniProtKB-KW"/>
</dbReference>
<keyword evidence="8" id="KW-0378">Hydrolase</keyword>